<dbReference type="AlphaFoldDB" id="A0A1S4BMA6"/>
<dbReference type="RefSeq" id="XP_016490023.1">
    <property type="nucleotide sequence ID" value="XM_016634537.1"/>
</dbReference>
<organism evidence="2">
    <name type="scientific">Nicotiana tabacum</name>
    <name type="common">Common tobacco</name>
    <dbReference type="NCBI Taxonomy" id="4097"/>
    <lineage>
        <taxon>Eukaryota</taxon>
        <taxon>Viridiplantae</taxon>
        <taxon>Streptophyta</taxon>
        <taxon>Embryophyta</taxon>
        <taxon>Tracheophyta</taxon>
        <taxon>Spermatophyta</taxon>
        <taxon>Magnoliopsida</taxon>
        <taxon>eudicotyledons</taxon>
        <taxon>Gunneridae</taxon>
        <taxon>Pentapetalae</taxon>
        <taxon>asterids</taxon>
        <taxon>lamiids</taxon>
        <taxon>Solanales</taxon>
        <taxon>Solanaceae</taxon>
        <taxon>Nicotianoideae</taxon>
        <taxon>Nicotianeae</taxon>
        <taxon>Nicotiana</taxon>
    </lineage>
</organism>
<reference evidence="2" key="1">
    <citation type="submission" date="2025-08" db="UniProtKB">
        <authorList>
            <consortium name="RefSeq"/>
        </authorList>
    </citation>
    <scope>IDENTIFICATION</scope>
</reference>
<dbReference type="InterPro" id="IPR001584">
    <property type="entry name" value="Integrase_cat-core"/>
</dbReference>
<dbReference type="PaxDb" id="4097-A0A1S4BMA6"/>
<sequence>MEANALANLGSSTEMKGSDSSTVVQLLHSVFDVDHYCEVNSTNLVWDWRNEFVEYLRYGKIIRKLEGIPGTTNQSSSLLPRGWAVIQKVIPRTVGPVSGGLGGGLLLSPWPLMKWGMDIAGLCHRATKRIPKEIACDNGPQFIGSKVTNFLEDLKIKRITSSPYHPRANGQATSTNKVIIQNLKKKLEDDKGKWPEELPGVLWAYRTIAKSSTGETPFSLVYGAKALISMEVGEPTLRFSQTNEETNNEEFLVRRDLLDEHRDLAYVMMVAQNQRMEIYYSRRANIRYFKVGDLILRKVILNTQEVNAGSWDQHGKVLIGFQLSPKKCRTS</sequence>
<name>A0A1S4BMA6_TOBAC</name>
<dbReference type="GO" id="GO:0003676">
    <property type="term" value="F:nucleic acid binding"/>
    <property type="evidence" value="ECO:0007669"/>
    <property type="project" value="InterPro"/>
</dbReference>
<evidence type="ECO:0000313" key="2">
    <source>
        <dbReference type="RefSeq" id="XP_016490023.1"/>
    </source>
</evidence>
<dbReference type="PROSITE" id="PS50994">
    <property type="entry name" value="INTEGRASE"/>
    <property type="match status" value="1"/>
</dbReference>
<dbReference type="PANTHER" id="PTHR48475">
    <property type="entry name" value="RIBONUCLEASE H"/>
    <property type="match status" value="1"/>
</dbReference>
<gene>
    <name evidence="2" type="primary">LOC107809844</name>
</gene>
<evidence type="ECO:0000259" key="1">
    <source>
        <dbReference type="PROSITE" id="PS50994"/>
    </source>
</evidence>
<dbReference type="GO" id="GO:0015074">
    <property type="term" value="P:DNA integration"/>
    <property type="evidence" value="ECO:0007669"/>
    <property type="project" value="InterPro"/>
</dbReference>
<dbReference type="OrthoDB" id="1936587at2759"/>
<dbReference type="STRING" id="4097.A0A1S4BMA6"/>
<feature type="domain" description="Integrase catalytic" evidence="1">
    <location>
        <begin position="130"/>
        <end position="225"/>
    </location>
</feature>
<proteinExistence type="predicted"/>
<dbReference type="SUPFAM" id="SSF53098">
    <property type="entry name" value="Ribonuclease H-like"/>
    <property type="match status" value="1"/>
</dbReference>
<dbReference type="PANTHER" id="PTHR48475:SF2">
    <property type="entry name" value="RIBONUCLEASE H"/>
    <property type="match status" value="1"/>
</dbReference>
<dbReference type="InterPro" id="IPR036397">
    <property type="entry name" value="RNaseH_sf"/>
</dbReference>
<dbReference type="SMR" id="A0A1S4BMA6"/>
<dbReference type="InterPro" id="IPR012337">
    <property type="entry name" value="RNaseH-like_sf"/>
</dbReference>
<accession>A0A1S4BMA6</accession>
<dbReference type="Gene3D" id="3.30.420.10">
    <property type="entry name" value="Ribonuclease H-like superfamily/Ribonuclease H"/>
    <property type="match status" value="1"/>
</dbReference>
<dbReference type="KEGG" id="nta:107809844"/>
<protein>
    <recommendedName>
        <fullName evidence="1">Integrase catalytic domain-containing protein</fullName>
    </recommendedName>
</protein>